<sequence length="509" mass="55506">MTATVAVIGAGPAGLVVSRWLLSQGFEPSIFEQGSALGGQWTAQPGRSGVWPGMHTNTSRILTAFSDLPLDGDLVFPSGADILDYLHRYARLFDLNSRIRFGARVDALARAGQHWVVSHDGIDERFDKVVVATGRFHTAFVPPVPGLETFAGSAGAITSYEYRGPSAYRDKRVLVAGCAVSALEVAADLAGGGAHHVVVTQRRQRYVLPKYVAGVPSDHRMFTRYGALADEALPPAEIDRQLKEIVVESAGSPEQYGAPRPAESLFAAGVTLNQNYLPAVAEGAITIRPWLHSVDGTAVKFGDGHTEEFDGIVFGTGFMLSLPFLADDVRATLNVDAGKFDTDRHTFHPDLPGLAFMGMWDQSGGYFVPLELQARWIAYTWGGVIPATEDAHQREAVAACRSLGLRKTRMNLAAITFARAAGVEPRLERWPDLRRALLFGPLAPSCFRLDGLDALPDAAARFAREAAAFGAITDNELTQREHSYWSSVERARTRTPRDFREVTVEQRFR</sequence>
<evidence type="ECO:0000256" key="4">
    <source>
        <dbReference type="ARBA" id="ARBA00022827"/>
    </source>
</evidence>
<comment type="similarity">
    <text evidence="2">Belongs to the FAD-binding monooxygenase family.</text>
</comment>
<comment type="similarity">
    <text evidence="1">Belongs to the FMO family.</text>
</comment>
<evidence type="ECO:0000256" key="5">
    <source>
        <dbReference type="ARBA" id="ARBA00022857"/>
    </source>
</evidence>
<dbReference type="InterPro" id="IPR036188">
    <property type="entry name" value="FAD/NAD-bd_sf"/>
</dbReference>
<dbReference type="Proteomes" id="UP000467327">
    <property type="component" value="Chromosome"/>
</dbReference>
<dbReference type="EMBL" id="AP022561">
    <property type="protein sequence ID" value="BBX06821.1"/>
    <property type="molecule type" value="Genomic_DNA"/>
</dbReference>
<keyword evidence="3" id="KW-0285">Flavoprotein</keyword>
<proteinExistence type="inferred from homology"/>
<dbReference type="KEGG" id="maic:MAIC_16240"/>
<evidence type="ECO:0000313" key="8">
    <source>
        <dbReference type="Proteomes" id="UP000467327"/>
    </source>
</evidence>
<dbReference type="GO" id="GO:0050660">
    <property type="term" value="F:flavin adenine dinucleotide binding"/>
    <property type="evidence" value="ECO:0007669"/>
    <property type="project" value="InterPro"/>
</dbReference>
<keyword evidence="6" id="KW-0560">Oxidoreductase</keyword>
<dbReference type="GO" id="GO:0004499">
    <property type="term" value="F:N,N-dimethylaniline monooxygenase activity"/>
    <property type="evidence" value="ECO:0007669"/>
    <property type="project" value="InterPro"/>
</dbReference>
<name>A0AAD1HKL4_9MYCO</name>
<evidence type="ECO:0000256" key="2">
    <source>
        <dbReference type="ARBA" id="ARBA00010139"/>
    </source>
</evidence>
<protein>
    <submittedName>
        <fullName evidence="7">Monooxygenase</fullName>
    </submittedName>
</protein>
<dbReference type="PIRSF" id="PIRSF000332">
    <property type="entry name" value="FMO"/>
    <property type="match status" value="1"/>
</dbReference>
<dbReference type="InterPro" id="IPR000960">
    <property type="entry name" value="Flavin_mOase"/>
</dbReference>
<gene>
    <name evidence="7" type="ORF">MAIC_16240</name>
</gene>
<dbReference type="GO" id="GO:0050661">
    <property type="term" value="F:NADP binding"/>
    <property type="evidence" value="ECO:0007669"/>
    <property type="project" value="InterPro"/>
</dbReference>
<keyword evidence="4" id="KW-0274">FAD</keyword>
<dbReference type="InterPro" id="IPR036291">
    <property type="entry name" value="NAD(P)-bd_dom_sf"/>
</dbReference>
<dbReference type="RefSeq" id="WP_115319147.1">
    <property type="nucleotide sequence ID" value="NZ_AP022561.1"/>
</dbReference>
<evidence type="ECO:0000256" key="1">
    <source>
        <dbReference type="ARBA" id="ARBA00009183"/>
    </source>
</evidence>
<dbReference type="InterPro" id="IPR050346">
    <property type="entry name" value="FMO-like"/>
</dbReference>
<keyword evidence="7" id="KW-0503">Monooxygenase</keyword>
<evidence type="ECO:0000313" key="7">
    <source>
        <dbReference type="EMBL" id="BBX06821.1"/>
    </source>
</evidence>
<evidence type="ECO:0000256" key="6">
    <source>
        <dbReference type="ARBA" id="ARBA00023002"/>
    </source>
</evidence>
<dbReference type="PANTHER" id="PTHR23023">
    <property type="entry name" value="DIMETHYLANILINE MONOOXYGENASE"/>
    <property type="match status" value="1"/>
</dbReference>
<reference evidence="7 8" key="1">
    <citation type="journal article" date="2019" name="Emerg. Microbes Infect.">
        <title>Comprehensive subspecies identification of 175 nontuberculous mycobacteria species based on 7547 genomic profiles.</title>
        <authorList>
            <person name="Matsumoto Y."/>
            <person name="Kinjo T."/>
            <person name="Motooka D."/>
            <person name="Nabeya D."/>
            <person name="Jung N."/>
            <person name="Uechi K."/>
            <person name="Horii T."/>
            <person name="Iida T."/>
            <person name="Fujita J."/>
            <person name="Nakamura S."/>
        </authorList>
    </citation>
    <scope>NUCLEOTIDE SEQUENCE [LARGE SCALE GENOMIC DNA]</scope>
    <source>
        <strain evidence="7 8">JCM 6376</strain>
    </source>
</reference>
<dbReference type="Pfam" id="PF00743">
    <property type="entry name" value="FMO-like"/>
    <property type="match status" value="1"/>
</dbReference>
<keyword evidence="8" id="KW-1185">Reference proteome</keyword>
<accession>A0AAD1HKL4</accession>
<evidence type="ECO:0000256" key="3">
    <source>
        <dbReference type="ARBA" id="ARBA00022630"/>
    </source>
</evidence>
<dbReference type="PRINTS" id="PR00370">
    <property type="entry name" value="FMOXYGENASE"/>
</dbReference>
<dbReference type="InterPro" id="IPR020946">
    <property type="entry name" value="Flavin_mOase-like"/>
</dbReference>
<dbReference type="SUPFAM" id="SSF51905">
    <property type="entry name" value="FAD/NAD(P)-binding domain"/>
    <property type="match status" value="1"/>
</dbReference>
<dbReference type="SUPFAM" id="SSF51735">
    <property type="entry name" value="NAD(P)-binding Rossmann-fold domains"/>
    <property type="match status" value="1"/>
</dbReference>
<dbReference type="AlphaFoldDB" id="A0AAD1HKL4"/>
<organism evidence="7 8">
    <name type="scientific">Mycolicibacterium aichiense</name>
    <dbReference type="NCBI Taxonomy" id="1799"/>
    <lineage>
        <taxon>Bacteria</taxon>
        <taxon>Bacillati</taxon>
        <taxon>Actinomycetota</taxon>
        <taxon>Actinomycetes</taxon>
        <taxon>Mycobacteriales</taxon>
        <taxon>Mycobacteriaceae</taxon>
        <taxon>Mycolicibacterium</taxon>
    </lineage>
</organism>
<dbReference type="Gene3D" id="3.50.50.60">
    <property type="entry name" value="FAD/NAD(P)-binding domain"/>
    <property type="match status" value="1"/>
</dbReference>
<keyword evidence="5" id="KW-0521">NADP</keyword>